<dbReference type="RefSeq" id="WP_347307227.1">
    <property type="nucleotide sequence ID" value="NZ_JBAJEX010000002.1"/>
</dbReference>
<reference evidence="1 2" key="1">
    <citation type="submission" date="2024-02" db="EMBL/GenBank/DDBJ databases">
        <title>New thermophilic sulfur-oxidizing bacteria from a hot springs of the Uzon caldera (Kamchatka, Russia).</title>
        <authorList>
            <person name="Dukat A.M."/>
            <person name="Elcheninov A.G."/>
            <person name="Frolov E.N."/>
        </authorList>
    </citation>
    <scope>NUCLEOTIDE SEQUENCE [LARGE SCALE GENOMIC DNA]</scope>
    <source>
        <strain evidence="1 2">AK1</strain>
    </source>
</reference>
<evidence type="ECO:0000313" key="1">
    <source>
        <dbReference type="EMBL" id="MEO1766289.1"/>
    </source>
</evidence>
<protein>
    <submittedName>
        <fullName evidence="1">Uncharacterized protein</fullName>
    </submittedName>
</protein>
<gene>
    <name evidence="1" type="ORF">V6E02_03555</name>
</gene>
<dbReference type="Proteomes" id="UP001482231">
    <property type="component" value="Unassembled WGS sequence"/>
</dbReference>
<dbReference type="EMBL" id="JBAJEX010000002">
    <property type="protein sequence ID" value="MEO1766289.1"/>
    <property type="molecule type" value="Genomic_DNA"/>
</dbReference>
<name>A0ABV0ECJ0_9BURK</name>
<evidence type="ECO:0000313" key="2">
    <source>
        <dbReference type="Proteomes" id="UP001482231"/>
    </source>
</evidence>
<accession>A0ABV0ECJ0</accession>
<proteinExistence type="predicted"/>
<organism evidence="1 2">
    <name type="scientific">Thiobacter aerophilum</name>
    <dbReference type="NCBI Taxonomy" id="3121275"/>
    <lineage>
        <taxon>Bacteria</taxon>
        <taxon>Pseudomonadati</taxon>
        <taxon>Pseudomonadota</taxon>
        <taxon>Betaproteobacteria</taxon>
        <taxon>Burkholderiales</taxon>
        <taxon>Thiobacteraceae</taxon>
        <taxon>Thiobacter</taxon>
    </lineage>
</organism>
<sequence length="95" mass="9936">MSAAAVAAGFAWDRQAKGEAAGRIDEGKEVAAKSIAHPLDGIHRQVLPWDDRDGLGLARLGVTAHGLQALPGMAPSRAWASLGVICQRCRNPAAR</sequence>
<keyword evidence="2" id="KW-1185">Reference proteome</keyword>
<comment type="caution">
    <text evidence="1">The sequence shown here is derived from an EMBL/GenBank/DDBJ whole genome shotgun (WGS) entry which is preliminary data.</text>
</comment>